<organism evidence="4 5">
    <name type="scientific">Papiliotrema laurentii</name>
    <name type="common">Cryptococcus laurentii</name>
    <dbReference type="NCBI Taxonomy" id="5418"/>
    <lineage>
        <taxon>Eukaryota</taxon>
        <taxon>Fungi</taxon>
        <taxon>Dikarya</taxon>
        <taxon>Basidiomycota</taxon>
        <taxon>Agaricomycotina</taxon>
        <taxon>Tremellomycetes</taxon>
        <taxon>Tremellales</taxon>
        <taxon>Rhynchogastremaceae</taxon>
        <taxon>Papiliotrema</taxon>
    </lineage>
</organism>
<evidence type="ECO:0000256" key="2">
    <source>
        <dbReference type="SAM" id="MobiDB-lite"/>
    </source>
</evidence>
<name>A0AAD9CYW4_PAPLA</name>
<evidence type="ECO:0000313" key="5">
    <source>
        <dbReference type="Proteomes" id="UP001182556"/>
    </source>
</evidence>
<feature type="transmembrane region" description="Helical" evidence="3">
    <location>
        <begin position="840"/>
        <end position="863"/>
    </location>
</feature>
<dbReference type="Proteomes" id="UP001182556">
    <property type="component" value="Unassembled WGS sequence"/>
</dbReference>
<evidence type="ECO:0000313" key="4">
    <source>
        <dbReference type="EMBL" id="KAK1921666.1"/>
    </source>
</evidence>
<feature type="compositionally biased region" description="Basic and acidic residues" evidence="2">
    <location>
        <begin position="294"/>
        <end position="324"/>
    </location>
</feature>
<keyword evidence="1" id="KW-0175">Coiled coil</keyword>
<evidence type="ECO:0000256" key="1">
    <source>
        <dbReference type="SAM" id="Coils"/>
    </source>
</evidence>
<feature type="region of interest" description="Disordered" evidence="2">
    <location>
        <begin position="627"/>
        <end position="658"/>
    </location>
</feature>
<feature type="compositionally biased region" description="Polar residues" evidence="2">
    <location>
        <begin position="253"/>
        <end position="275"/>
    </location>
</feature>
<feature type="compositionally biased region" description="Polar residues" evidence="2">
    <location>
        <begin position="109"/>
        <end position="118"/>
    </location>
</feature>
<feature type="coiled-coil region" evidence="1">
    <location>
        <begin position="438"/>
        <end position="517"/>
    </location>
</feature>
<gene>
    <name evidence="4" type="ORF">DB88DRAFT_474812</name>
</gene>
<feature type="region of interest" description="Disordered" evidence="2">
    <location>
        <begin position="527"/>
        <end position="547"/>
    </location>
</feature>
<keyword evidence="3" id="KW-1133">Transmembrane helix</keyword>
<keyword evidence="3" id="KW-0472">Membrane</keyword>
<keyword evidence="3" id="KW-0812">Transmembrane</keyword>
<evidence type="ECO:0000256" key="3">
    <source>
        <dbReference type="SAM" id="Phobius"/>
    </source>
</evidence>
<accession>A0AAD9CYW4</accession>
<proteinExistence type="predicted"/>
<feature type="compositionally biased region" description="Basic and acidic residues" evidence="2">
    <location>
        <begin position="147"/>
        <end position="162"/>
    </location>
</feature>
<comment type="caution">
    <text evidence="4">The sequence shown here is derived from an EMBL/GenBank/DDBJ whole genome shotgun (WGS) entry which is preliminary data.</text>
</comment>
<reference evidence="4" key="1">
    <citation type="submission" date="2023-02" db="EMBL/GenBank/DDBJ databases">
        <title>Identification and recombinant expression of a fungal hydrolase from Papiliotrema laurentii that hydrolyzes apple cutin and clears colloidal polyester polyurethane.</title>
        <authorList>
            <consortium name="DOE Joint Genome Institute"/>
            <person name="Roman V.A."/>
            <person name="Bojanowski C."/>
            <person name="Crable B.R."/>
            <person name="Wagner D.N."/>
            <person name="Hung C.S."/>
            <person name="Nadeau L.J."/>
            <person name="Schratz L."/>
            <person name="Haridas S."/>
            <person name="Pangilinan J."/>
            <person name="Lipzen A."/>
            <person name="Na H."/>
            <person name="Yan M."/>
            <person name="Ng V."/>
            <person name="Grigoriev I.V."/>
            <person name="Spatafora J.W."/>
            <person name="Barlow D."/>
            <person name="Biffinger J."/>
            <person name="Kelley-Loughnane N."/>
            <person name="Varaljay V.A."/>
            <person name="Crookes-Goodson W.J."/>
        </authorList>
    </citation>
    <scope>NUCLEOTIDE SEQUENCE</scope>
    <source>
        <strain evidence="4">5307AH</strain>
    </source>
</reference>
<protein>
    <submittedName>
        <fullName evidence="4">Uncharacterized protein</fullName>
    </submittedName>
</protein>
<dbReference type="EMBL" id="JAODAN010000010">
    <property type="protein sequence ID" value="KAK1921666.1"/>
    <property type="molecule type" value="Genomic_DNA"/>
</dbReference>
<feature type="region of interest" description="Disordered" evidence="2">
    <location>
        <begin position="109"/>
        <end position="345"/>
    </location>
</feature>
<feature type="compositionally biased region" description="Polar residues" evidence="2">
    <location>
        <begin position="532"/>
        <end position="547"/>
    </location>
</feature>
<sequence>MPKSRSPERRSAADLQRILDSMIGQSGFVLAGALPDVLSAYESENDLIILDPSEYQGLRALCTAHAEMELGPVELFQFLSMIQEPQDGRPPTPPNSSSTGVSAVTHANAQIHDQSTPHQVPRRKRHSDRIRSPSDSSSSSSEDDIGEAVRRRQERHSSEPDNGKPFPAMPDENSSFGNRPLPPRRKKTLSDSSRNDSPLAMRVQRNSTAPPSAFGSFARPSPASRRRRESSGAYASDQDESYREHSSGRFGRSVSQHSATSGMKSPTWSNRSDSVPPSPISPRVDQTSFHARAKSPEDLGEEEARAAEDAVEDRGEESVHGGDRDLDELDDTESTTSLRTSHDKLQALQKQNAELTRKLKESERQLSLLGADNDRMVADLERQLEEARHELAQKRKEDKELRGHELKQNIQISGRTLEQSKEHRANMQKMYDSQCDEAQRLRDLLRDRDEEIHNLEESIQEHEADEGKYTREIESLGAEIKRLESELVVARRAESVLETQKQENLQLKETIDRMRFDLDEARAAAAAKANHGRSSTNASSAGGTLSRNLGDEINRRLVDAEVIEEQDIQEEAEHDEDGIVETIVTKQRIRRIGGRKIATSNGEQNGVPDLRIEEFTAEYADVGTLTDPVEVLPPAGPSSPSSPEGAQDTPPAYTAQPDPINEQEVLDRAHPRKASINVDVVDEYDVVVRATGVRCSVLEDAIAQKKAEKAKNGLLRRSSFFSRPERTNAGVLGTIVHVTSDALAGKISAYIVGAFAIGLVAGSHFWSGTAGVHPRDLQLWSSYNDLATSTGAGEGFLPAGALSLAGLVGAGAHGLWLLAGLDAAKQACLQCAGANALNAMGCLAATTITAACLAGLAIDLWYFSNMNRLGTDPCEVTNACVEIDSDVVGVVGSAFDDDQVHRSINTHFAPSFAEDFNGNKPNSCVMQ</sequence>
<feature type="transmembrane region" description="Helical" evidence="3">
    <location>
        <begin position="796"/>
        <end position="819"/>
    </location>
</feature>
<dbReference type="AlphaFoldDB" id="A0AAD9CYW4"/>
<keyword evidence="5" id="KW-1185">Reference proteome</keyword>